<dbReference type="Pfam" id="PF00389">
    <property type="entry name" value="2-Hacid_dh"/>
    <property type="match status" value="1"/>
</dbReference>
<evidence type="ECO:0000256" key="9">
    <source>
        <dbReference type="ARBA" id="ARBA00048126"/>
    </source>
</evidence>
<dbReference type="PANTHER" id="PTHR42789">
    <property type="entry name" value="D-ISOMER SPECIFIC 2-HYDROXYACID DEHYDROGENASE FAMILY PROTEIN (AFU_ORTHOLOGUE AFUA_6G10090)"/>
    <property type="match status" value="1"/>
</dbReference>
<dbReference type="CDD" id="cd12173">
    <property type="entry name" value="PGDH_4"/>
    <property type="match status" value="1"/>
</dbReference>
<sequence length="531" mass="56787">MAPKVLVSDKLSETAVQIFRDRGIDVDFMPDLGKDKDKLAEVIGQYDGLAIRSATKVTEKLLEHADNLKVVGRAGIGTDNVDKDAASRKGVIVMNTPFGNMITTAEHAIAMMFAVARQIPEASASTHAGKWEKSKFMGVELTGKTLGVIGAGNIGGIVCDRARGLKMKVIAYDPFLGQEKADKMGVEKVELEELLKRSDFITLHVPLTDQTRKILSKENLEKTKKGVRIINCARGGLVDEEALAELLKSGHVAGAAFDVFAEEPATENVLFNLPNVVCTPHLGASTTEAQENVALQVAEQMSNYLLTGAVENALNMPSVTAEEAKVMGPWIKLASHLGGFAGQLTDEPIEAINILFDGNAAELNVAALTTAVLAGIMKQTNPDANMVSAPVVAKERGIDIATTTQTKSGIFDGYMKLTVVTPTRERSIAGTVFSDGKPRFIQIKGINIDAEVGEHMLYTTNKDVPGIIGTLGGTLGSNGVNIANFTLGRSHQGKDAIALLYLDDQPPADVLQKLKDTGLFLQVRPLQFDVA</sequence>
<dbReference type="PANTHER" id="PTHR42789:SF1">
    <property type="entry name" value="D-ISOMER SPECIFIC 2-HYDROXYACID DEHYDROGENASE FAMILY PROTEIN (AFU_ORTHOLOGUE AFUA_6G10090)"/>
    <property type="match status" value="1"/>
</dbReference>
<dbReference type="PROSITE" id="PS00671">
    <property type="entry name" value="D_2_HYDROXYACID_DH_3"/>
    <property type="match status" value="1"/>
</dbReference>
<name>A0ABV7GMJ7_9RHOB</name>
<keyword evidence="8 11" id="KW-0718">Serine biosynthesis</keyword>
<comment type="similarity">
    <text evidence="3 11">Belongs to the D-isomer specific 2-hydroxyacid dehydrogenase family.</text>
</comment>
<dbReference type="Gene3D" id="3.40.50.720">
    <property type="entry name" value="NAD(P)-binding Rossmann-like Domain"/>
    <property type="match status" value="2"/>
</dbReference>
<dbReference type="InterPro" id="IPR029752">
    <property type="entry name" value="D-isomer_DH_CS1"/>
</dbReference>
<comment type="function">
    <text evidence="1">Catalyzes the reversible oxidation of 3-phospho-D-glycerate to 3-phosphonooxypyruvate, the first step of the phosphorylated L-serine biosynthesis pathway. Also catalyzes the reversible oxidation of 2-hydroxyglutarate to 2-oxoglutarate.</text>
</comment>
<comment type="pathway">
    <text evidence="2 11">Amino-acid biosynthesis; L-serine biosynthesis; L-serine from 3-phospho-D-glycerate: step 1/3.</text>
</comment>
<dbReference type="EMBL" id="JBHRTB010000010">
    <property type="protein sequence ID" value="MFC3141706.1"/>
    <property type="molecule type" value="Genomic_DNA"/>
</dbReference>
<keyword evidence="7 11" id="KW-0520">NAD</keyword>
<dbReference type="GO" id="GO:0004617">
    <property type="term" value="F:phosphoglycerate dehydrogenase activity"/>
    <property type="evidence" value="ECO:0007669"/>
    <property type="project" value="UniProtKB-EC"/>
</dbReference>
<comment type="catalytic activity">
    <reaction evidence="9">
        <text>(R)-2-hydroxyglutarate + NAD(+) = 2-oxoglutarate + NADH + H(+)</text>
        <dbReference type="Rhea" id="RHEA:49612"/>
        <dbReference type="ChEBI" id="CHEBI:15378"/>
        <dbReference type="ChEBI" id="CHEBI:15801"/>
        <dbReference type="ChEBI" id="CHEBI:16810"/>
        <dbReference type="ChEBI" id="CHEBI:57540"/>
        <dbReference type="ChEBI" id="CHEBI:57945"/>
        <dbReference type="EC" id="1.1.1.399"/>
    </reaction>
</comment>
<evidence type="ECO:0000256" key="10">
    <source>
        <dbReference type="ARBA" id="ARBA00048731"/>
    </source>
</evidence>
<keyword evidence="6 11" id="KW-0560">Oxidoreductase</keyword>
<dbReference type="SUPFAM" id="SSF143548">
    <property type="entry name" value="Serine metabolism enzymes domain"/>
    <property type="match status" value="1"/>
</dbReference>
<evidence type="ECO:0000256" key="11">
    <source>
        <dbReference type="RuleBase" id="RU363003"/>
    </source>
</evidence>
<organism evidence="13 14">
    <name type="scientific">Psychromarinibacter halotolerans</name>
    <dbReference type="NCBI Taxonomy" id="1775175"/>
    <lineage>
        <taxon>Bacteria</taxon>
        <taxon>Pseudomonadati</taxon>
        <taxon>Pseudomonadota</taxon>
        <taxon>Alphaproteobacteria</taxon>
        <taxon>Rhodobacterales</taxon>
        <taxon>Paracoccaceae</taxon>
        <taxon>Psychromarinibacter</taxon>
    </lineage>
</organism>
<dbReference type="InterPro" id="IPR029009">
    <property type="entry name" value="ASB_dom_sf"/>
</dbReference>
<dbReference type="Gene3D" id="3.30.70.260">
    <property type="match status" value="1"/>
</dbReference>
<accession>A0ABV7GMJ7</accession>
<dbReference type="PROSITE" id="PS00670">
    <property type="entry name" value="D_2_HYDROXYACID_DH_2"/>
    <property type="match status" value="1"/>
</dbReference>
<dbReference type="InterPro" id="IPR029753">
    <property type="entry name" value="D-isomer_DH_CS"/>
</dbReference>
<evidence type="ECO:0000256" key="8">
    <source>
        <dbReference type="ARBA" id="ARBA00023299"/>
    </source>
</evidence>
<dbReference type="CDD" id="cd04902">
    <property type="entry name" value="ACT_3PGDH-xct"/>
    <property type="match status" value="1"/>
</dbReference>
<dbReference type="InterPro" id="IPR036291">
    <property type="entry name" value="NAD(P)-bd_dom_sf"/>
</dbReference>
<comment type="catalytic activity">
    <reaction evidence="10 11">
        <text>(2R)-3-phosphoglycerate + NAD(+) = 3-phosphooxypyruvate + NADH + H(+)</text>
        <dbReference type="Rhea" id="RHEA:12641"/>
        <dbReference type="ChEBI" id="CHEBI:15378"/>
        <dbReference type="ChEBI" id="CHEBI:18110"/>
        <dbReference type="ChEBI" id="CHEBI:57540"/>
        <dbReference type="ChEBI" id="CHEBI:57945"/>
        <dbReference type="ChEBI" id="CHEBI:58272"/>
        <dbReference type="EC" id="1.1.1.95"/>
    </reaction>
</comment>
<dbReference type="Pfam" id="PF01842">
    <property type="entry name" value="ACT"/>
    <property type="match status" value="1"/>
</dbReference>
<evidence type="ECO:0000256" key="6">
    <source>
        <dbReference type="ARBA" id="ARBA00023002"/>
    </source>
</evidence>
<dbReference type="Gene3D" id="3.30.1330.90">
    <property type="entry name" value="D-3-phosphoglycerate dehydrogenase, domain 3"/>
    <property type="match status" value="1"/>
</dbReference>
<evidence type="ECO:0000256" key="2">
    <source>
        <dbReference type="ARBA" id="ARBA00005216"/>
    </source>
</evidence>
<evidence type="ECO:0000313" key="14">
    <source>
        <dbReference type="Proteomes" id="UP001595632"/>
    </source>
</evidence>
<dbReference type="InterPro" id="IPR006140">
    <property type="entry name" value="D-isomer_DH_NAD-bd"/>
</dbReference>
<dbReference type="InterPro" id="IPR006236">
    <property type="entry name" value="PGDH"/>
</dbReference>
<dbReference type="Pfam" id="PF02826">
    <property type="entry name" value="2-Hacid_dh_C"/>
    <property type="match status" value="1"/>
</dbReference>
<dbReference type="InterPro" id="IPR002912">
    <property type="entry name" value="ACT_dom"/>
</dbReference>
<gene>
    <name evidence="13" type="primary">serA</name>
    <name evidence="13" type="ORF">ACFOGP_03250</name>
</gene>
<dbReference type="InterPro" id="IPR006139">
    <property type="entry name" value="D-isomer_2_OHA_DH_cat_dom"/>
</dbReference>
<dbReference type="SUPFAM" id="SSF52283">
    <property type="entry name" value="Formate/glycerate dehydrogenase catalytic domain-like"/>
    <property type="match status" value="1"/>
</dbReference>
<comment type="caution">
    <text evidence="13">The sequence shown here is derived from an EMBL/GenBank/DDBJ whole genome shotgun (WGS) entry which is preliminary data.</text>
</comment>
<proteinExistence type="inferred from homology"/>
<dbReference type="EC" id="1.1.1.95" evidence="11"/>
<evidence type="ECO:0000259" key="12">
    <source>
        <dbReference type="PROSITE" id="PS51671"/>
    </source>
</evidence>
<dbReference type="NCBIfam" id="TIGR01327">
    <property type="entry name" value="PGDH"/>
    <property type="match status" value="1"/>
</dbReference>
<evidence type="ECO:0000313" key="13">
    <source>
        <dbReference type="EMBL" id="MFC3141706.1"/>
    </source>
</evidence>
<evidence type="ECO:0000256" key="1">
    <source>
        <dbReference type="ARBA" id="ARBA00003800"/>
    </source>
</evidence>
<dbReference type="InterPro" id="IPR045626">
    <property type="entry name" value="PGDH_ASB_dom"/>
</dbReference>
<evidence type="ECO:0000256" key="4">
    <source>
        <dbReference type="ARBA" id="ARBA00021582"/>
    </source>
</evidence>
<dbReference type="SUPFAM" id="SSF55021">
    <property type="entry name" value="ACT-like"/>
    <property type="match status" value="1"/>
</dbReference>
<evidence type="ECO:0000256" key="7">
    <source>
        <dbReference type="ARBA" id="ARBA00023027"/>
    </source>
</evidence>
<dbReference type="Proteomes" id="UP001595632">
    <property type="component" value="Unassembled WGS sequence"/>
</dbReference>
<dbReference type="PROSITE" id="PS51671">
    <property type="entry name" value="ACT"/>
    <property type="match status" value="1"/>
</dbReference>
<dbReference type="RefSeq" id="WP_275632043.1">
    <property type="nucleotide sequence ID" value="NZ_JARGYD010000002.1"/>
</dbReference>
<keyword evidence="5 11" id="KW-0028">Amino-acid biosynthesis</keyword>
<evidence type="ECO:0000256" key="3">
    <source>
        <dbReference type="ARBA" id="ARBA00005854"/>
    </source>
</evidence>
<feature type="domain" description="ACT" evidence="12">
    <location>
        <begin position="456"/>
        <end position="528"/>
    </location>
</feature>
<dbReference type="SUPFAM" id="SSF51735">
    <property type="entry name" value="NAD(P)-binding Rossmann-fold domains"/>
    <property type="match status" value="1"/>
</dbReference>
<protein>
    <recommendedName>
        <fullName evidence="4 11">D-3-phosphoglycerate dehydrogenase</fullName>
        <ecNumber evidence="11">1.1.1.95</ecNumber>
    </recommendedName>
</protein>
<evidence type="ECO:0000256" key="5">
    <source>
        <dbReference type="ARBA" id="ARBA00022605"/>
    </source>
</evidence>
<dbReference type="InterPro" id="IPR050857">
    <property type="entry name" value="D-2-hydroxyacid_DH"/>
</dbReference>
<dbReference type="PROSITE" id="PS00065">
    <property type="entry name" value="D_2_HYDROXYACID_DH_1"/>
    <property type="match status" value="1"/>
</dbReference>
<reference evidence="14" key="1">
    <citation type="journal article" date="2019" name="Int. J. Syst. Evol. Microbiol.">
        <title>The Global Catalogue of Microorganisms (GCM) 10K type strain sequencing project: providing services to taxonomists for standard genome sequencing and annotation.</title>
        <authorList>
            <consortium name="The Broad Institute Genomics Platform"/>
            <consortium name="The Broad Institute Genome Sequencing Center for Infectious Disease"/>
            <person name="Wu L."/>
            <person name="Ma J."/>
        </authorList>
    </citation>
    <scope>NUCLEOTIDE SEQUENCE [LARGE SCALE GENOMIC DNA]</scope>
    <source>
        <strain evidence="14">KCTC 52366</strain>
    </source>
</reference>
<dbReference type="Pfam" id="PF19304">
    <property type="entry name" value="PGDH_inter"/>
    <property type="match status" value="1"/>
</dbReference>
<dbReference type="InterPro" id="IPR045865">
    <property type="entry name" value="ACT-like_dom_sf"/>
</dbReference>
<keyword evidence="14" id="KW-1185">Reference proteome</keyword>